<evidence type="ECO:0000256" key="11">
    <source>
        <dbReference type="PIRNR" id="PIRNR006268"/>
    </source>
</evidence>
<keyword evidence="12" id="KW-0449">Lipoprotein</keyword>
<reference evidence="13 14" key="1">
    <citation type="submission" date="2024-04" db="EMBL/GenBank/DDBJ databases">
        <title>Draft genome sequence of Pseudophaeobacter arcticus NBRC 116598.</title>
        <authorList>
            <person name="Miyakawa T."/>
            <person name="Kusuya Y."/>
            <person name="Miura T."/>
        </authorList>
    </citation>
    <scope>NUCLEOTIDE SEQUENCE [LARGE SCALE GENOMIC DNA]</scope>
    <source>
        <strain evidence="13 14">SU-CL00105</strain>
    </source>
</reference>
<keyword evidence="7 11" id="KW-0274">FAD</keyword>
<organism evidence="13 14">
    <name type="scientific">Pseudophaeobacter arcticus</name>
    <dbReference type="NCBI Taxonomy" id="385492"/>
    <lineage>
        <taxon>Bacteria</taxon>
        <taxon>Pseudomonadati</taxon>
        <taxon>Pseudomonadota</taxon>
        <taxon>Alphaproteobacteria</taxon>
        <taxon>Rhodobacterales</taxon>
        <taxon>Paracoccaceae</taxon>
        <taxon>Pseudophaeobacter</taxon>
    </lineage>
</organism>
<keyword evidence="5 11" id="KW-0808">Transferase</keyword>
<dbReference type="PANTHER" id="PTHR30040">
    <property type="entry name" value="THIAMINE BIOSYNTHESIS LIPOPROTEIN APBE"/>
    <property type="match status" value="1"/>
</dbReference>
<dbReference type="EC" id="2.7.1.180" evidence="2 11"/>
<comment type="cofactor">
    <cofactor evidence="1 12">
        <name>Mg(2+)</name>
        <dbReference type="ChEBI" id="CHEBI:18420"/>
    </cofactor>
</comment>
<dbReference type="PROSITE" id="PS51257">
    <property type="entry name" value="PROKAR_LIPOPROTEIN"/>
    <property type="match status" value="1"/>
</dbReference>
<comment type="catalytic activity">
    <reaction evidence="10 11 12">
        <text>L-threonyl-[protein] + FAD = FMN-L-threonyl-[protein] + AMP + H(+)</text>
        <dbReference type="Rhea" id="RHEA:36847"/>
        <dbReference type="Rhea" id="RHEA-COMP:11060"/>
        <dbReference type="Rhea" id="RHEA-COMP:11061"/>
        <dbReference type="ChEBI" id="CHEBI:15378"/>
        <dbReference type="ChEBI" id="CHEBI:30013"/>
        <dbReference type="ChEBI" id="CHEBI:57692"/>
        <dbReference type="ChEBI" id="CHEBI:74257"/>
        <dbReference type="ChEBI" id="CHEBI:456215"/>
        <dbReference type="EC" id="2.7.1.180"/>
    </reaction>
</comment>
<dbReference type="PANTHER" id="PTHR30040:SF2">
    <property type="entry name" value="FAD:PROTEIN FMN TRANSFERASE"/>
    <property type="match status" value="1"/>
</dbReference>
<dbReference type="SUPFAM" id="SSF143631">
    <property type="entry name" value="ApbE-like"/>
    <property type="match status" value="1"/>
</dbReference>
<keyword evidence="6 11" id="KW-0479">Metal-binding</keyword>
<comment type="subcellular location">
    <subcellularLocation>
        <location evidence="12">Cell inner membrane</location>
        <topology evidence="12">Lipid-anchor</topology>
        <orientation evidence="12">Periplasmic side</orientation>
    </subcellularLocation>
</comment>
<keyword evidence="12" id="KW-0997">Cell inner membrane</keyword>
<proteinExistence type="inferred from homology"/>
<keyword evidence="12" id="KW-0732">Signal</keyword>
<gene>
    <name evidence="13" type="ORF">NBRC116598_32170</name>
</gene>
<evidence type="ECO:0000256" key="12">
    <source>
        <dbReference type="RuleBase" id="RU363002"/>
    </source>
</evidence>
<dbReference type="Pfam" id="PF02424">
    <property type="entry name" value="ApbE"/>
    <property type="match status" value="1"/>
</dbReference>
<comment type="caution">
    <text evidence="13">The sequence shown here is derived from an EMBL/GenBank/DDBJ whole genome shotgun (WGS) entry which is preliminary data.</text>
</comment>
<keyword evidence="12" id="KW-0472">Membrane</keyword>
<evidence type="ECO:0000256" key="5">
    <source>
        <dbReference type="ARBA" id="ARBA00022679"/>
    </source>
</evidence>
<evidence type="ECO:0000256" key="4">
    <source>
        <dbReference type="ARBA" id="ARBA00022630"/>
    </source>
</evidence>
<keyword evidence="8 11" id="KW-0460">Magnesium</keyword>
<keyword evidence="4 11" id="KW-0285">Flavoprotein</keyword>
<dbReference type="EMBL" id="BAABWU010000014">
    <property type="protein sequence ID" value="GAA6197772.1"/>
    <property type="molecule type" value="Genomic_DNA"/>
</dbReference>
<evidence type="ECO:0000256" key="7">
    <source>
        <dbReference type="ARBA" id="ARBA00022827"/>
    </source>
</evidence>
<evidence type="ECO:0000256" key="9">
    <source>
        <dbReference type="ARBA" id="ARBA00031306"/>
    </source>
</evidence>
<evidence type="ECO:0000313" key="13">
    <source>
        <dbReference type="EMBL" id="GAA6197772.1"/>
    </source>
</evidence>
<dbReference type="Gene3D" id="3.10.520.10">
    <property type="entry name" value="ApbE-like domains"/>
    <property type="match status" value="1"/>
</dbReference>
<dbReference type="InterPro" id="IPR003374">
    <property type="entry name" value="ApbE-like_sf"/>
</dbReference>
<dbReference type="PIRSF" id="PIRSF006268">
    <property type="entry name" value="ApbE"/>
    <property type="match status" value="1"/>
</dbReference>
<dbReference type="Proteomes" id="UP001441944">
    <property type="component" value="Unassembled WGS sequence"/>
</dbReference>
<evidence type="ECO:0000256" key="8">
    <source>
        <dbReference type="ARBA" id="ARBA00022842"/>
    </source>
</evidence>
<accession>A0ABQ0APH6</accession>
<evidence type="ECO:0000256" key="1">
    <source>
        <dbReference type="ARBA" id="ARBA00001946"/>
    </source>
</evidence>
<dbReference type="RefSeq" id="WP_353401525.1">
    <property type="nucleotide sequence ID" value="NZ_BAABWU010000014.1"/>
</dbReference>
<comment type="similarity">
    <text evidence="11 12">Belongs to the ApbE family.</text>
</comment>
<feature type="chain" id="PRO_5045013491" description="FAD:protein FMN transferase" evidence="12">
    <location>
        <begin position="18"/>
        <end position="341"/>
    </location>
</feature>
<sequence length="341" mass="35935">MARLFLVAMMFFVAACKSDPVTLTFSGETMGTTYTIVAIDKTADLSSDALQTSITAALTKVNSQMSNWDPNSEISRFNAAPSTDPIAISPELANVVAAANAIHQKSEGLFDVTLGPLIEIWGFGARTPDSPVPTHEAIAAAMQQVGQAKILSLSQDPLTLRKSLPQTSVYLAAIAKGYGVDQVAAVLAEAGITDYMVEIGGDLVTAGLNPNGEAWRIGIERPDAASQTIEEIVDVSGLGMATSGDYRNYFEQDGIRYSHIIDGVTGRPITHGTASVTVLAENAMMADGWATALLALGQDRGLKIAETEGLAVLFIARRADSGETGFATTTSSQFSKLQAKQ</sequence>
<keyword evidence="14" id="KW-1185">Reference proteome</keyword>
<feature type="signal peptide" evidence="12">
    <location>
        <begin position="1"/>
        <end position="17"/>
    </location>
</feature>
<dbReference type="GO" id="GO:0016740">
    <property type="term" value="F:transferase activity"/>
    <property type="evidence" value="ECO:0007669"/>
    <property type="project" value="UniProtKB-KW"/>
</dbReference>
<dbReference type="InterPro" id="IPR024932">
    <property type="entry name" value="ApbE"/>
</dbReference>
<name>A0ABQ0APH6_9RHOB</name>
<comment type="function">
    <text evidence="12">Flavin transferase that catalyzes the transfer of the FMN moiety of FAD and its covalent binding to the hydroxyl group of a threonine residue in a target flavoprotein.</text>
</comment>
<keyword evidence="12" id="KW-1003">Cell membrane</keyword>
<evidence type="ECO:0000256" key="3">
    <source>
        <dbReference type="ARBA" id="ARBA00016337"/>
    </source>
</evidence>
<evidence type="ECO:0000256" key="2">
    <source>
        <dbReference type="ARBA" id="ARBA00011955"/>
    </source>
</evidence>
<evidence type="ECO:0000313" key="14">
    <source>
        <dbReference type="Proteomes" id="UP001441944"/>
    </source>
</evidence>
<protein>
    <recommendedName>
        <fullName evidence="3 11">FAD:protein FMN transferase</fullName>
        <ecNumber evidence="2 11">2.7.1.180</ecNumber>
    </recommendedName>
    <alternativeName>
        <fullName evidence="9 11">Flavin transferase</fullName>
    </alternativeName>
</protein>
<evidence type="ECO:0000256" key="6">
    <source>
        <dbReference type="ARBA" id="ARBA00022723"/>
    </source>
</evidence>
<evidence type="ECO:0000256" key="10">
    <source>
        <dbReference type="ARBA" id="ARBA00048540"/>
    </source>
</evidence>